<feature type="domain" description="Calcineurin-like phosphoesterase" evidence="6">
    <location>
        <begin position="151"/>
        <end position="318"/>
    </location>
</feature>
<keyword evidence="3" id="KW-0378">Hydrolase</keyword>
<dbReference type="GO" id="GO:0008758">
    <property type="term" value="F:UDP-2,3-diacylglucosamine hydrolase activity"/>
    <property type="evidence" value="ECO:0007669"/>
    <property type="project" value="TreeGrafter"/>
</dbReference>
<dbReference type="InterPro" id="IPR004843">
    <property type="entry name" value="Calcineurin-like_PHP"/>
</dbReference>
<keyword evidence="5" id="KW-1133">Transmembrane helix</keyword>
<comment type="caution">
    <text evidence="7">The sequence shown here is derived from an EMBL/GenBank/DDBJ whole genome shotgun (WGS) entry which is preliminary data.</text>
</comment>
<comment type="similarity">
    <text evidence="4">Belongs to the metallophosphoesterase superfamily.</text>
</comment>
<dbReference type="SUPFAM" id="SSF56300">
    <property type="entry name" value="Metallo-dependent phosphatases"/>
    <property type="match status" value="1"/>
</dbReference>
<organism evidence="7 8">
    <name type="scientific">Noviherbaspirillum autotrophicum</name>
    <dbReference type="NCBI Taxonomy" id="709839"/>
    <lineage>
        <taxon>Bacteria</taxon>
        <taxon>Pseudomonadati</taxon>
        <taxon>Pseudomonadota</taxon>
        <taxon>Betaproteobacteria</taxon>
        <taxon>Burkholderiales</taxon>
        <taxon>Oxalobacteraceae</taxon>
        <taxon>Noviherbaspirillum</taxon>
    </lineage>
</organism>
<dbReference type="GO" id="GO:0016020">
    <property type="term" value="C:membrane"/>
    <property type="evidence" value="ECO:0007669"/>
    <property type="project" value="GOC"/>
</dbReference>
<dbReference type="RefSeq" id="WP_040041877.1">
    <property type="nucleotide sequence ID" value="NZ_JWJG01000028.1"/>
</dbReference>
<evidence type="ECO:0000313" key="8">
    <source>
        <dbReference type="Proteomes" id="UP000031572"/>
    </source>
</evidence>
<dbReference type="OrthoDB" id="9780884at2"/>
<dbReference type="InterPro" id="IPR051158">
    <property type="entry name" value="Metallophosphoesterase_sf"/>
</dbReference>
<comment type="cofactor">
    <cofactor evidence="1">
        <name>a divalent metal cation</name>
        <dbReference type="ChEBI" id="CHEBI:60240"/>
    </cofactor>
</comment>
<feature type="transmembrane region" description="Helical" evidence="5">
    <location>
        <begin position="31"/>
        <end position="54"/>
    </location>
</feature>
<proteinExistence type="inferred from homology"/>
<dbReference type="STRING" id="709839.TSA66_24360"/>
<evidence type="ECO:0000256" key="5">
    <source>
        <dbReference type="SAM" id="Phobius"/>
    </source>
</evidence>
<protein>
    <submittedName>
        <fullName evidence="7">Serine/threonine protein phosphatase</fullName>
    </submittedName>
</protein>
<accession>A0A0C2BT80</accession>
<gene>
    <name evidence="7" type="ORF">TSA66_24360</name>
</gene>
<dbReference type="PANTHER" id="PTHR31302:SF31">
    <property type="entry name" value="PHOSPHODIESTERASE YAEI"/>
    <property type="match status" value="1"/>
</dbReference>
<evidence type="ECO:0000259" key="6">
    <source>
        <dbReference type="Pfam" id="PF00149"/>
    </source>
</evidence>
<name>A0A0C2BT80_9BURK</name>
<dbReference type="FunFam" id="3.60.21.10:FF:000028">
    <property type="entry name" value="Putative metallophosphoesterase"/>
    <property type="match status" value="1"/>
</dbReference>
<reference evidence="7 8" key="1">
    <citation type="submission" date="2014-12" db="EMBL/GenBank/DDBJ databases">
        <title>Denitrispirillum autotrophicum gen. nov., sp. nov., Denitrifying, Facultatively Autotrophic Bacteria Isolated from Rice Paddy Soil.</title>
        <authorList>
            <person name="Ishii S."/>
            <person name="Ashida N."/>
            <person name="Ohno H."/>
            <person name="Otsuka S."/>
            <person name="Yokota A."/>
            <person name="Senoo K."/>
        </authorList>
    </citation>
    <scope>NUCLEOTIDE SEQUENCE [LARGE SCALE GENOMIC DNA]</scope>
    <source>
        <strain evidence="7 8">TSA66</strain>
    </source>
</reference>
<dbReference type="Pfam" id="PF00149">
    <property type="entry name" value="Metallophos"/>
    <property type="match status" value="1"/>
</dbReference>
<dbReference type="EMBL" id="JWJG01000028">
    <property type="protein sequence ID" value="KIF83249.1"/>
    <property type="molecule type" value="Genomic_DNA"/>
</dbReference>
<evidence type="ECO:0000313" key="7">
    <source>
        <dbReference type="EMBL" id="KIF83249.1"/>
    </source>
</evidence>
<dbReference type="InterPro" id="IPR029052">
    <property type="entry name" value="Metallo-depent_PP-like"/>
</dbReference>
<feature type="transmembrane region" description="Helical" evidence="5">
    <location>
        <begin position="106"/>
        <end position="125"/>
    </location>
</feature>
<evidence type="ECO:0000256" key="2">
    <source>
        <dbReference type="ARBA" id="ARBA00022723"/>
    </source>
</evidence>
<keyword evidence="2" id="KW-0479">Metal-binding</keyword>
<dbReference type="Gene3D" id="3.60.21.10">
    <property type="match status" value="1"/>
</dbReference>
<dbReference type="CDD" id="cd07385">
    <property type="entry name" value="MPP_YkuE_C"/>
    <property type="match status" value="1"/>
</dbReference>
<dbReference type="PANTHER" id="PTHR31302">
    <property type="entry name" value="TRANSMEMBRANE PROTEIN WITH METALLOPHOSPHOESTERASE DOMAIN-RELATED"/>
    <property type="match status" value="1"/>
</dbReference>
<evidence type="ECO:0000256" key="4">
    <source>
        <dbReference type="ARBA" id="ARBA00061089"/>
    </source>
</evidence>
<keyword evidence="5" id="KW-0472">Membrane</keyword>
<keyword evidence="8" id="KW-1185">Reference proteome</keyword>
<feature type="transmembrane region" description="Helical" evidence="5">
    <location>
        <begin position="66"/>
        <end position="86"/>
    </location>
</feature>
<keyword evidence="5" id="KW-0812">Transmembrane</keyword>
<evidence type="ECO:0000256" key="3">
    <source>
        <dbReference type="ARBA" id="ARBA00022801"/>
    </source>
</evidence>
<dbReference type="GO" id="GO:0046872">
    <property type="term" value="F:metal ion binding"/>
    <property type="evidence" value="ECO:0007669"/>
    <property type="project" value="UniProtKB-KW"/>
</dbReference>
<evidence type="ECO:0000256" key="1">
    <source>
        <dbReference type="ARBA" id="ARBA00001968"/>
    </source>
</evidence>
<dbReference type="Proteomes" id="UP000031572">
    <property type="component" value="Unassembled WGS sequence"/>
</dbReference>
<dbReference type="AlphaFoldDB" id="A0A0C2BT80"/>
<sequence>MRLRTFTVVGLLALLHIYIGARLLPAMPVPILLKAVGAALLAASVLLIPAGLLSHAIRRQPLADRVAWAGLFALGVFSSLLVLTLLRELVLLGAVLVGGYGNALLARSALAVPVLAAVVTLVGFINARRLARVVDVDIPIDGLPQQLHGFTIAQISDIHVGPTIKRGYLDKIVDRVNALEADLVAVTGDLVDGSVRHLAPHTAPLARLQARHGAYFVTGNHEYYSNAHDWIAEVSRLGLKVLMNEHVVLSHRGEALLVAGVTDFTAHHFDPAHKSDPHAALAGAPQVAVKVLLAHQPRSAPAAADAGFDLQLSGHTHGGQFLPWNFFVPMQQPYIAGLNRLRQMWVYTSRGTGYWGPPKRFGAPSEITRVRLVPA</sequence>
<dbReference type="GO" id="GO:0009245">
    <property type="term" value="P:lipid A biosynthetic process"/>
    <property type="evidence" value="ECO:0007669"/>
    <property type="project" value="TreeGrafter"/>
</dbReference>